<keyword evidence="2" id="KW-1185">Reference proteome</keyword>
<proteinExistence type="predicted"/>
<reference evidence="1" key="1">
    <citation type="submission" date="2021-03" db="EMBL/GenBank/DDBJ databases">
        <authorList>
            <person name="Ping X."/>
        </authorList>
    </citation>
    <scope>NUCLEOTIDE SEQUENCE</scope>
    <source>
        <strain evidence="1">E313</strain>
    </source>
</reference>
<dbReference type="Pfam" id="PF26622">
    <property type="entry name" value="DUF8199"/>
    <property type="match status" value="1"/>
</dbReference>
<accession>A0ABS8ELU9</accession>
<name>A0ABS8ELU9_9FLAO</name>
<dbReference type="InterPro" id="IPR058060">
    <property type="entry name" value="HYC_CC_PP"/>
</dbReference>
<dbReference type="InterPro" id="IPR058512">
    <property type="entry name" value="DUF8199"/>
</dbReference>
<protein>
    <submittedName>
        <fullName evidence="1">Uncharacterized protein</fullName>
    </submittedName>
</protein>
<dbReference type="Proteomes" id="UP000778797">
    <property type="component" value="Unassembled WGS sequence"/>
</dbReference>
<evidence type="ECO:0000313" key="1">
    <source>
        <dbReference type="EMBL" id="MCC1483992.1"/>
    </source>
</evidence>
<dbReference type="NCBIfam" id="NF047658">
    <property type="entry name" value="HYC_CC_PP"/>
    <property type="match status" value="1"/>
</dbReference>
<sequence>MLSILVLCSTMSITVEKHFCGGTLVDVALFSEAKGCGMEMTSESQMKKPCCKNEVEIIQGQDELKVTPFQGLDLEQQLFVFSFTYSYLERFENRQDNSAFIEYPPPLIVRQLYKLDEAYLI</sequence>
<reference evidence="1" key="2">
    <citation type="submission" date="2021-10" db="EMBL/GenBank/DDBJ databases">
        <title>Genome of Winogradskyella sp. E313.</title>
        <authorList>
            <person name="Zhou Y."/>
        </authorList>
    </citation>
    <scope>NUCLEOTIDE SEQUENCE</scope>
    <source>
        <strain evidence="1">E313</strain>
    </source>
</reference>
<gene>
    <name evidence="1" type="ORF">J1C55_05260</name>
</gene>
<comment type="caution">
    <text evidence="1">The sequence shown here is derived from an EMBL/GenBank/DDBJ whole genome shotgun (WGS) entry which is preliminary data.</text>
</comment>
<dbReference type="EMBL" id="JAFMPT010000005">
    <property type="protein sequence ID" value="MCC1483992.1"/>
    <property type="molecule type" value="Genomic_DNA"/>
</dbReference>
<evidence type="ECO:0000313" key="2">
    <source>
        <dbReference type="Proteomes" id="UP000778797"/>
    </source>
</evidence>
<organism evidence="1 2">
    <name type="scientific">Winogradskyella immobilis</name>
    <dbReference type="NCBI Taxonomy" id="2816852"/>
    <lineage>
        <taxon>Bacteria</taxon>
        <taxon>Pseudomonadati</taxon>
        <taxon>Bacteroidota</taxon>
        <taxon>Flavobacteriia</taxon>
        <taxon>Flavobacteriales</taxon>
        <taxon>Flavobacteriaceae</taxon>
        <taxon>Winogradskyella</taxon>
    </lineage>
</organism>